<dbReference type="Proteomes" id="UP000327013">
    <property type="component" value="Chromosome 5"/>
</dbReference>
<dbReference type="EMBL" id="CM017325">
    <property type="protein sequence ID" value="KAE8056307.1"/>
    <property type="molecule type" value="Genomic_DNA"/>
</dbReference>
<protein>
    <submittedName>
        <fullName evidence="1">Uncharacterized protein</fullName>
    </submittedName>
</protein>
<name>A0A5N6R959_9ROSI</name>
<proteinExistence type="predicted"/>
<accession>A0A5N6R959</accession>
<gene>
    <name evidence="1" type="ORF">FH972_013090</name>
</gene>
<keyword evidence="2" id="KW-1185">Reference proteome</keyword>
<dbReference type="AlphaFoldDB" id="A0A5N6R959"/>
<organism evidence="1 2">
    <name type="scientific">Carpinus fangiana</name>
    <dbReference type="NCBI Taxonomy" id="176857"/>
    <lineage>
        <taxon>Eukaryota</taxon>
        <taxon>Viridiplantae</taxon>
        <taxon>Streptophyta</taxon>
        <taxon>Embryophyta</taxon>
        <taxon>Tracheophyta</taxon>
        <taxon>Spermatophyta</taxon>
        <taxon>Magnoliopsida</taxon>
        <taxon>eudicotyledons</taxon>
        <taxon>Gunneridae</taxon>
        <taxon>Pentapetalae</taxon>
        <taxon>rosids</taxon>
        <taxon>fabids</taxon>
        <taxon>Fagales</taxon>
        <taxon>Betulaceae</taxon>
        <taxon>Carpinus</taxon>
    </lineage>
</organism>
<sequence length="90" mass="10474">MVQHLFVHICLKVNWWLLPSNKSGTAAEKPRLVFKLKLPPTHNKEKKPCKVIKDREDENYTKATITISSRDPVIKPCRQPHLANTQPHQR</sequence>
<evidence type="ECO:0000313" key="1">
    <source>
        <dbReference type="EMBL" id="KAE8056307.1"/>
    </source>
</evidence>
<evidence type="ECO:0000313" key="2">
    <source>
        <dbReference type="Proteomes" id="UP000327013"/>
    </source>
</evidence>
<reference evidence="1 2" key="1">
    <citation type="submission" date="2019-06" db="EMBL/GenBank/DDBJ databases">
        <title>A chromosomal-level reference genome of Carpinus fangiana (Coryloideae, Betulaceae).</title>
        <authorList>
            <person name="Yang X."/>
            <person name="Wang Z."/>
            <person name="Zhang L."/>
            <person name="Hao G."/>
            <person name="Liu J."/>
            <person name="Yang Y."/>
        </authorList>
    </citation>
    <scope>NUCLEOTIDE SEQUENCE [LARGE SCALE GENOMIC DNA]</scope>
    <source>
        <strain evidence="1">Cfa_2016G</strain>
        <tissue evidence="1">Leaf</tissue>
    </source>
</reference>